<evidence type="ECO:0000313" key="5">
    <source>
        <dbReference type="Proteomes" id="UP000185739"/>
    </source>
</evidence>
<dbReference type="GO" id="GO:0045892">
    <property type="term" value="P:negative regulation of DNA-templated transcription"/>
    <property type="evidence" value="ECO:0007669"/>
    <property type="project" value="TreeGrafter"/>
</dbReference>
<dbReference type="InterPro" id="IPR014757">
    <property type="entry name" value="Tscrpt_reg_IclR_C"/>
</dbReference>
<dbReference type="PANTHER" id="PTHR30136">
    <property type="entry name" value="HELIX-TURN-HELIX TRANSCRIPTIONAL REGULATOR, ICLR FAMILY"/>
    <property type="match status" value="1"/>
</dbReference>
<dbReference type="SMART" id="SM00346">
    <property type="entry name" value="HTH_ICLR"/>
    <property type="match status" value="1"/>
</dbReference>
<dbReference type="STRING" id="96773.Tchl_1489"/>
<dbReference type="GO" id="GO:0003677">
    <property type="term" value="F:DNA binding"/>
    <property type="evidence" value="ECO:0007669"/>
    <property type="project" value="UniProtKB-KW"/>
</dbReference>
<evidence type="ECO:0000256" key="3">
    <source>
        <dbReference type="ARBA" id="ARBA00023163"/>
    </source>
</evidence>
<evidence type="ECO:0000256" key="1">
    <source>
        <dbReference type="ARBA" id="ARBA00023015"/>
    </source>
</evidence>
<name>A0A1H5XXF9_9RHOO</name>
<dbReference type="InterPro" id="IPR050707">
    <property type="entry name" value="HTH_MetabolicPath_Reg"/>
</dbReference>
<dbReference type="EMBL" id="CP018839">
    <property type="protein sequence ID" value="APR04348.1"/>
    <property type="molecule type" value="Genomic_DNA"/>
</dbReference>
<dbReference type="InterPro" id="IPR005471">
    <property type="entry name" value="Tscrpt_reg_IclR_N"/>
</dbReference>
<dbReference type="SUPFAM" id="SSF55781">
    <property type="entry name" value="GAF domain-like"/>
    <property type="match status" value="1"/>
</dbReference>
<dbReference type="Gene3D" id="1.10.10.10">
    <property type="entry name" value="Winged helix-like DNA-binding domain superfamily/Winged helix DNA-binding domain"/>
    <property type="match status" value="1"/>
</dbReference>
<dbReference type="Proteomes" id="UP000185739">
    <property type="component" value="Chromosome"/>
</dbReference>
<keyword evidence="2" id="KW-0238">DNA-binding</keyword>
<proteinExistence type="predicted"/>
<dbReference type="SUPFAM" id="SSF46785">
    <property type="entry name" value="Winged helix' DNA-binding domain"/>
    <property type="match status" value="1"/>
</dbReference>
<dbReference type="GO" id="GO:0003700">
    <property type="term" value="F:DNA-binding transcription factor activity"/>
    <property type="evidence" value="ECO:0007669"/>
    <property type="project" value="TreeGrafter"/>
</dbReference>
<dbReference type="PROSITE" id="PS51077">
    <property type="entry name" value="HTH_ICLR"/>
    <property type="match status" value="1"/>
</dbReference>
<dbReference type="AlphaFoldDB" id="A0A1H5XXF9"/>
<evidence type="ECO:0000256" key="2">
    <source>
        <dbReference type="ARBA" id="ARBA00023125"/>
    </source>
</evidence>
<keyword evidence="5" id="KW-1185">Reference proteome</keyword>
<dbReference type="Pfam" id="PF09339">
    <property type="entry name" value="HTH_IclR"/>
    <property type="match status" value="1"/>
</dbReference>
<dbReference type="InterPro" id="IPR036388">
    <property type="entry name" value="WH-like_DNA-bd_sf"/>
</dbReference>
<keyword evidence="1" id="KW-0805">Transcription regulation</keyword>
<dbReference type="InterPro" id="IPR029016">
    <property type="entry name" value="GAF-like_dom_sf"/>
</dbReference>
<dbReference type="PANTHER" id="PTHR30136:SF8">
    <property type="entry name" value="TRANSCRIPTIONAL REGULATORY PROTEIN"/>
    <property type="match status" value="1"/>
</dbReference>
<reference evidence="4 5" key="1">
    <citation type="submission" date="2016-12" db="EMBL/GenBank/DDBJ databases">
        <title>Complete genome sequence of Thauera chlorobenzoica, a Betaproteobacterium degrading haloaromatics anaerobically to CO2 and halides.</title>
        <authorList>
            <person name="Goris T."/>
            <person name="Mergelsberg M."/>
            <person name="Boll M."/>
        </authorList>
    </citation>
    <scope>NUCLEOTIDE SEQUENCE [LARGE SCALE GENOMIC DNA]</scope>
    <source>
        <strain evidence="4 5">3CB1</strain>
    </source>
</reference>
<organism evidence="4 5">
    <name type="scientific">Thauera chlorobenzoica</name>
    <dbReference type="NCBI Taxonomy" id="96773"/>
    <lineage>
        <taxon>Bacteria</taxon>
        <taxon>Pseudomonadati</taxon>
        <taxon>Pseudomonadota</taxon>
        <taxon>Betaproteobacteria</taxon>
        <taxon>Rhodocyclales</taxon>
        <taxon>Zoogloeaceae</taxon>
        <taxon>Thauera</taxon>
    </lineage>
</organism>
<dbReference type="KEGG" id="tcl:Tchl_1489"/>
<accession>A0A1H5XXF9</accession>
<protein>
    <submittedName>
        <fullName evidence="4">Transcriptional regulator, IclR family</fullName>
    </submittedName>
</protein>
<dbReference type="Pfam" id="PF01614">
    <property type="entry name" value="IclR_C"/>
    <property type="match status" value="1"/>
</dbReference>
<dbReference type="PROSITE" id="PS51078">
    <property type="entry name" value="ICLR_ED"/>
    <property type="match status" value="1"/>
</dbReference>
<dbReference type="Gene3D" id="3.30.450.40">
    <property type="match status" value="1"/>
</dbReference>
<gene>
    <name evidence="4" type="ORF">Tchl_1489</name>
</gene>
<dbReference type="InterPro" id="IPR036390">
    <property type="entry name" value="WH_DNA-bd_sf"/>
</dbReference>
<sequence length="295" mass="31296">MAESKHTGPQADDMAEAPGTDAPALERADRRGIQSIEVGGALLQALVRNPRPMMLKDLAREAGMPPAKAHPYLVSFGKLGLIEQDTHSGRYALGPFALQIGLTALHALDPLKAAMPEVAKLADDIELNVAIAVWGNLGPTIVHIEECRKQIHVNMRPGTVMTPLLLSATGRVFAAFLPERIIRPLVEDELGRFAAADQPALRLSRRHADEVLGEVRRQRLARALGNPIPGINAFCAPVFNATGGLALAITAMGPAGSFDPDWDGDTATRVKACAEEIGRRLGNCGTPTATPTGAP</sequence>
<evidence type="ECO:0000313" key="4">
    <source>
        <dbReference type="EMBL" id="APR04348.1"/>
    </source>
</evidence>
<keyword evidence="3" id="KW-0804">Transcription</keyword>